<dbReference type="PANTHER" id="PTHR10270:SF323">
    <property type="entry name" value="TRANSCRIPTION FACTOR SOX-14-RELATED"/>
    <property type="match status" value="1"/>
</dbReference>
<evidence type="ECO:0000256" key="4">
    <source>
        <dbReference type="ARBA" id="ARBA00023242"/>
    </source>
</evidence>
<proteinExistence type="predicted"/>
<gene>
    <name evidence="9" type="ORF">X975_23564</name>
</gene>
<feature type="domain" description="HMG box" evidence="8">
    <location>
        <begin position="64"/>
        <end position="132"/>
    </location>
</feature>
<dbReference type="GO" id="GO:0007420">
    <property type="term" value="P:brain development"/>
    <property type="evidence" value="ECO:0007669"/>
    <property type="project" value="TreeGrafter"/>
</dbReference>
<keyword evidence="1" id="KW-0805">Transcription regulation</keyword>
<dbReference type="AlphaFoldDB" id="A0A087UUJ4"/>
<dbReference type="FunFam" id="1.10.30.10:FF:000003">
    <property type="entry name" value="Putative transcription factor SOX-6"/>
    <property type="match status" value="1"/>
</dbReference>
<evidence type="ECO:0000256" key="1">
    <source>
        <dbReference type="ARBA" id="ARBA00023015"/>
    </source>
</evidence>
<dbReference type="GO" id="GO:0005634">
    <property type="term" value="C:nucleus"/>
    <property type="evidence" value="ECO:0007669"/>
    <property type="project" value="UniProtKB-UniRule"/>
</dbReference>
<name>A0A087UUJ4_STEMI</name>
<feature type="region of interest" description="Disordered" evidence="6">
    <location>
        <begin position="223"/>
        <end position="246"/>
    </location>
</feature>
<feature type="non-terminal residue" evidence="9">
    <location>
        <position position="336"/>
    </location>
</feature>
<sequence>MISMANTVLLVNCAIMANTESKDTSNNTEILNNENYQFGSLSVYSNSSTPYTDATKCKKTAKHIKRPMNAFMVWSQFERKKILEHQPDMHHAEISKLLGKRWKLLTKEQRQPFIEEADRLRHLHMKEYPGYKYAPRKRVKIKKTSHSKLTVTIINNKSNSKSTNASQSKAIGSCVDKTFSDEYDLKLTINKKFQNKLQAAIASRCKINPLTIEKISESVQSLSAESTEKENNSVSPTENVTNHELRNKSPKKLHNKEFLSAGHICAAAYASKDKWAETYDNLSERTFQQAEEIKKELKLLVGEYYTLTAGDKYSSLPFELSDSDDDGICEVTDDLI</sequence>
<evidence type="ECO:0000313" key="9">
    <source>
        <dbReference type="EMBL" id="KFM81033.1"/>
    </source>
</evidence>
<dbReference type="PROSITE" id="PS50118">
    <property type="entry name" value="HMG_BOX_2"/>
    <property type="match status" value="1"/>
</dbReference>
<evidence type="ECO:0000256" key="7">
    <source>
        <dbReference type="SAM" id="SignalP"/>
    </source>
</evidence>
<feature type="signal peptide" evidence="7">
    <location>
        <begin position="1"/>
        <end position="21"/>
    </location>
</feature>
<dbReference type="OrthoDB" id="6429575at2759"/>
<accession>A0A087UUJ4</accession>
<keyword evidence="3" id="KW-0804">Transcription</keyword>
<evidence type="ECO:0000313" key="10">
    <source>
        <dbReference type="Proteomes" id="UP000054359"/>
    </source>
</evidence>
<feature type="chain" id="PRO_5001830886" evidence="7">
    <location>
        <begin position="22"/>
        <end position="336"/>
    </location>
</feature>
<dbReference type="InterPro" id="IPR009071">
    <property type="entry name" value="HMG_box_dom"/>
</dbReference>
<dbReference type="SUPFAM" id="SSF47095">
    <property type="entry name" value="HMG-box"/>
    <property type="match status" value="1"/>
</dbReference>
<evidence type="ECO:0000256" key="6">
    <source>
        <dbReference type="SAM" id="MobiDB-lite"/>
    </source>
</evidence>
<dbReference type="Pfam" id="PF00505">
    <property type="entry name" value="HMG_box"/>
    <property type="match status" value="1"/>
</dbReference>
<dbReference type="OMA" id="NCAIMAN"/>
<evidence type="ECO:0000256" key="5">
    <source>
        <dbReference type="PROSITE-ProRule" id="PRU00267"/>
    </source>
</evidence>
<organism evidence="9 10">
    <name type="scientific">Stegodyphus mimosarum</name>
    <name type="common">African social velvet spider</name>
    <dbReference type="NCBI Taxonomy" id="407821"/>
    <lineage>
        <taxon>Eukaryota</taxon>
        <taxon>Metazoa</taxon>
        <taxon>Ecdysozoa</taxon>
        <taxon>Arthropoda</taxon>
        <taxon>Chelicerata</taxon>
        <taxon>Arachnida</taxon>
        <taxon>Araneae</taxon>
        <taxon>Araneomorphae</taxon>
        <taxon>Entelegynae</taxon>
        <taxon>Eresoidea</taxon>
        <taxon>Eresidae</taxon>
        <taxon>Stegodyphus</taxon>
    </lineage>
</organism>
<evidence type="ECO:0000259" key="8">
    <source>
        <dbReference type="PROSITE" id="PS50118"/>
    </source>
</evidence>
<dbReference type="GO" id="GO:0000122">
    <property type="term" value="P:negative regulation of transcription by RNA polymerase II"/>
    <property type="evidence" value="ECO:0007669"/>
    <property type="project" value="TreeGrafter"/>
</dbReference>
<feature type="DNA-binding region" description="HMG box" evidence="5">
    <location>
        <begin position="64"/>
        <end position="132"/>
    </location>
</feature>
<evidence type="ECO:0000256" key="2">
    <source>
        <dbReference type="ARBA" id="ARBA00023125"/>
    </source>
</evidence>
<reference evidence="9 10" key="1">
    <citation type="submission" date="2013-11" db="EMBL/GenBank/DDBJ databases">
        <title>Genome sequencing of Stegodyphus mimosarum.</title>
        <authorList>
            <person name="Bechsgaard J."/>
        </authorList>
    </citation>
    <scope>NUCLEOTIDE SEQUENCE [LARGE SCALE GENOMIC DNA]</scope>
</reference>
<keyword evidence="4 5" id="KW-0539">Nucleus</keyword>
<dbReference type="EMBL" id="KK121688">
    <property type="protein sequence ID" value="KFM81033.1"/>
    <property type="molecule type" value="Genomic_DNA"/>
</dbReference>
<keyword evidence="7" id="KW-0732">Signal</keyword>
<dbReference type="GO" id="GO:0000978">
    <property type="term" value="F:RNA polymerase II cis-regulatory region sequence-specific DNA binding"/>
    <property type="evidence" value="ECO:0007669"/>
    <property type="project" value="TreeGrafter"/>
</dbReference>
<protein>
    <submittedName>
        <fullName evidence="9">Putative transcription factor SOX-14</fullName>
    </submittedName>
</protein>
<evidence type="ECO:0000256" key="3">
    <source>
        <dbReference type="ARBA" id="ARBA00023163"/>
    </source>
</evidence>
<keyword evidence="2 5" id="KW-0238">DNA-binding</keyword>
<dbReference type="CDD" id="cd22029">
    <property type="entry name" value="HMG-box_SoxC"/>
    <property type="match status" value="1"/>
</dbReference>
<dbReference type="InterPro" id="IPR050140">
    <property type="entry name" value="SRY-related_HMG-box_TF-like"/>
</dbReference>
<dbReference type="Gene3D" id="1.10.30.10">
    <property type="entry name" value="High mobility group box domain"/>
    <property type="match status" value="1"/>
</dbReference>
<dbReference type="GO" id="GO:0001228">
    <property type="term" value="F:DNA-binding transcription activator activity, RNA polymerase II-specific"/>
    <property type="evidence" value="ECO:0007669"/>
    <property type="project" value="TreeGrafter"/>
</dbReference>
<keyword evidence="10" id="KW-1185">Reference proteome</keyword>
<dbReference type="Proteomes" id="UP000054359">
    <property type="component" value="Unassembled WGS sequence"/>
</dbReference>
<dbReference type="GO" id="GO:0030182">
    <property type="term" value="P:neuron differentiation"/>
    <property type="evidence" value="ECO:0007669"/>
    <property type="project" value="TreeGrafter"/>
</dbReference>
<dbReference type="PANTHER" id="PTHR10270">
    <property type="entry name" value="SOX TRANSCRIPTION FACTOR"/>
    <property type="match status" value="1"/>
</dbReference>
<dbReference type="SMART" id="SM00398">
    <property type="entry name" value="HMG"/>
    <property type="match status" value="1"/>
</dbReference>
<dbReference type="InterPro" id="IPR036910">
    <property type="entry name" value="HMG_box_dom_sf"/>
</dbReference>
<dbReference type="STRING" id="407821.A0A087UUJ4"/>